<dbReference type="EMBL" id="CADCWF010000006">
    <property type="protein sequence ID" value="CAA9534417.1"/>
    <property type="molecule type" value="Genomic_DNA"/>
</dbReference>
<reference evidence="2" key="1">
    <citation type="submission" date="2020-02" db="EMBL/GenBank/DDBJ databases">
        <authorList>
            <person name="Meier V. D."/>
        </authorList>
    </citation>
    <scope>NUCLEOTIDE SEQUENCE</scope>
    <source>
        <strain evidence="2">AVDCRST_MAG59</strain>
    </source>
</reference>
<dbReference type="AlphaFoldDB" id="A0A6J4TXN7"/>
<gene>
    <name evidence="2" type="ORF">AVDCRST_MAG59-142</name>
</gene>
<sequence length="43" mass="4735">DPPASSYPGPGKPDRRLVPPGRPARWHRPRFPAGCCLPVRANM</sequence>
<accession>A0A6J4TXN7</accession>
<feature type="non-terminal residue" evidence="2">
    <location>
        <position position="43"/>
    </location>
</feature>
<feature type="region of interest" description="Disordered" evidence="1">
    <location>
        <begin position="1"/>
        <end position="25"/>
    </location>
</feature>
<proteinExistence type="predicted"/>
<organism evidence="2">
    <name type="scientific">uncultured Thermomicrobiales bacterium</name>
    <dbReference type="NCBI Taxonomy" id="1645740"/>
    <lineage>
        <taxon>Bacteria</taxon>
        <taxon>Pseudomonadati</taxon>
        <taxon>Thermomicrobiota</taxon>
        <taxon>Thermomicrobia</taxon>
        <taxon>Thermomicrobiales</taxon>
        <taxon>environmental samples</taxon>
    </lineage>
</organism>
<evidence type="ECO:0000256" key="1">
    <source>
        <dbReference type="SAM" id="MobiDB-lite"/>
    </source>
</evidence>
<protein>
    <submittedName>
        <fullName evidence="2">Uncharacterized protein</fullName>
    </submittedName>
</protein>
<evidence type="ECO:0000313" key="2">
    <source>
        <dbReference type="EMBL" id="CAA9534417.1"/>
    </source>
</evidence>
<feature type="non-terminal residue" evidence="2">
    <location>
        <position position="1"/>
    </location>
</feature>
<name>A0A6J4TXN7_9BACT</name>